<dbReference type="PRINTS" id="PR00033">
    <property type="entry name" value="HTHASNC"/>
</dbReference>
<protein>
    <submittedName>
        <fullName evidence="5">Winged helix-turn-helix transcriptional regulator</fullName>
    </submittedName>
</protein>
<evidence type="ECO:0000256" key="2">
    <source>
        <dbReference type="ARBA" id="ARBA00023125"/>
    </source>
</evidence>
<dbReference type="InterPro" id="IPR019885">
    <property type="entry name" value="Tscrpt_reg_HTH_AsnC-type_CS"/>
</dbReference>
<dbReference type="CDD" id="cd00090">
    <property type="entry name" value="HTH_ARSR"/>
    <property type="match status" value="1"/>
</dbReference>
<evidence type="ECO:0000313" key="5">
    <source>
        <dbReference type="EMBL" id="MBW5480945.1"/>
    </source>
</evidence>
<dbReference type="SMART" id="SM00344">
    <property type="entry name" value="HTH_ASNC"/>
    <property type="match status" value="1"/>
</dbReference>
<dbReference type="PANTHER" id="PTHR30154:SF34">
    <property type="entry name" value="TRANSCRIPTIONAL REGULATOR AZLB"/>
    <property type="match status" value="1"/>
</dbReference>
<dbReference type="InterPro" id="IPR011991">
    <property type="entry name" value="ArsR-like_HTH"/>
</dbReference>
<proteinExistence type="predicted"/>
<dbReference type="InterPro" id="IPR011008">
    <property type="entry name" value="Dimeric_a/b-barrel"/>
</dbReference>
<dbReference type="Gene3D" id="3.30.70.920">
    <property type="match status" value="1"/>
</dbReference>
<gene>
    <name evidence="5" type="ORF">GPJ59_03320</name>
</gene>
<accession>A0ABS6YZN3</accession>
<dbReference type="PANTHER" id="PTHR30154">
    <property type="entry name" value="LEUCINE-RESPONSIVE REGULATORY PROTEIN"/>
    <property type="match status" value="1"/>
</dbReference>
<dbReference type="Proteomes" id="UP000812013">
    <property type="component" value="Unassembled WGS sequence"/>
</dbReference>
<dbReference type="InterPro" id="IPR036390">
    <property type="entry name" value="WH_DNA-bd_sf"/>
</dbReference>
<dbReference type="Pfam" id="PF01037">
    <property type="entry name" value="AsnC_trans_reg"/>
    <property type="match status" value="1"/>
</dbReference>
<dbReference type="SUPFAM" id="SSF46785">
    <property type="entry name" value="Winged helix' DNA-binding domain"/>
    <property type="match status" value="1"/>
</dbReference>
<keyword evidence="1" id="KW-0805">Transcription regulation</keyword>
<name>A0ABS6YZN3_9ACTN</name>
<dbReference type="InterPro" id="IPR019887">
    <property type="entry name" value="Tscrpt_reg_AsnC/Lrp_C"/>
</dbReference>
<evidence type="ECO:0000256" key="3">
    <source>
        <dbReference type="ARBA" id="ARBA00023163"/>
    </source>
</evidence>
<dbReference type="EMBL" id="WTFF01000010">
    <property type="protein sequence ID" value="MBW5480945.1"/>
    <property type="molecule type" value="Genomic_DNA"/>
</dbReference>
<dbReference type="InterPro" id="IPR000485">
    <property type="entry name" value="AsnC-type_HTH_dom"/>
</dbReference>
<dbReference type="InterPro" id="IPR019888">
    <property type="entry name" value="Tscrpt_reg_AsnC-like"/>
</dbReference>
<dbReference type="PROSITE" id="PS00519">
    <property type="entry name" value="HTH_ASNC_1"/>
    <property type="match status" value="1"/>
</dbReference>
<keyword evidence="2" id="KW-0238">DNA-binding</keyword>
<dbReference type="Pfam" id="PF13412">
    <property type="entry name" value="HTH_24"/>
    <property type="match status" value="1"/>
</dbReference>
<dbReference type="PROSITE" id="PS50956">
    <property type="entry name" value="HTH_ASNC_2"/>
    <property type="match status" value="1"/>
</dbReference>
<feature type="domain" description="HTH asnC-type" evidence="4">
    <location>
        <begin position="7"/>
        <end position="68"/>
    </location>
</feature>
<dbReference type="SUPFAM" id="SSF54909">
    <property type="entry name" value="Dimeric alpha+beta barrel"/>
    <property type="match status" value="1"/>
</dbReference>
<dbReference type="Gene3D" id="1.10.10.10">
    <property type="entry name" value="Winged helix-like DNA-binding domain superfamily/Winged helix DNA-binding domain"/>
    <property type="match status" value="1"/>
</dbReference>
<comment type="caution">
    <text evidence="5">The sequence shown here is derived from an EMBL/GenBank/DDBJ whole genome shotgun (WGS) entry which is preliminary data.</text>
</comment>
<evidence type="ECO:0000256" key="1">
    <source>
        <dbReference type="ARBA" id="ARBA00023015"/>
    </source>
</evidence>
<keyword evidence="3" id="KW-0804">Transcription</keyword>
<reference evidence="5 6" key="1">
    <citation type="submission" date="2019-12" db="EMBL/GenBank/DDBJ databases">
        <title>Genome sequence of Streptomyces bambusae.</title>
        <authorList>
            <person name="Bansal K."/>
            <person name="Choksket S."/>
            <person name="Korpole S."/>
            <person name="Patil P.B."/>
        </authorList>
    </citation>
    <scope>NUCLEOTIDE SEQUENCE [LARGE SCALE GENOMIC DNA]</scope>
    <source>
        <strain evidence="5 6">SK60</strain>
    </source>
</reference>
<dbReference type="RefSeq" id="WP_219664814.1">
    <property type="nucleotide sequence ID" value="NZ_WTFF01000010.1"/>
</dbReference>
<keyword evidence="6" id="KW-1185">Reference proteome</keyword>
<evidence type="ECO:0000259" key="4">
    <source>
        <dbReference type="PROSITE" id="PS50956"/>
    </source>
</evidence>
<organism evidence="5 6">
    <name type="scientific">Streptomyces bambusae</name>
    <dbReference type="NCBI Taxonomy" id="1550616"/>
    <lineage>
        <taxon>Bacteria</taxon>
        <taxon>Bacillati</taxon>
        <taxon>Actinomycetota</taxon>
        <taxon>Actinomycetes</taxon>
        <taxon>Kitasatosporales</taxon>
        <taxon>Streptomycetaceae</taxon>
        <taxon>Streptomyces</taxon>
    </lineage>
</organism>
<dbReference type="InterPro" id="IPR036388">
    <property type="entry name" value="WH-like_DNA-bd_sf"/>
</dbReference>
<evidence type="ECO:0000313" key="6">
    <source>
        <dbReference type="Proteomes" id="UP000812013"/>
    </source>
</evidence>
<sequence length="161" mass="17126">MTSVTTIDPLSAQILLALDDHPSATILQLAKVLGVSRNTVHARLQRMERAGLLLGFSQRVSPASMGYTLVAFVSLAISQSEGASAMSHLEDIPEVIEVHATTGEADLLAKVVARDTADLHRINQTILGIDGVVRSSTAVSLWEAMPNRTRALLESVARSGS</sequence>